<keyword evidence="4" id="KW-1185">Reference proteome</keyword>
<dbReference type="RefSeq" id="XP_045263773.1">
    <property type="nucleotide sequence ID" value="XM_045411989.1"/>
</dbReference>
<protein>
    <submittedName>
        <fullName evidence="3">Uncharacterized protein</fullName>
    </submittedName>
</protein>
<evidence type="ECO:0000313" key="3">
    <source>
        <dbReference type="EMBL" id="KAF3804614.1"/>
    </source>
</evidence>
<reference evidence="3" key="1">
    <citation type="journal article" date="2020" name="Phytopathology">
        <title>Genome sequence and comparative analysis of Colletotrichum gloeosporioides isolated from Liriodendron leaves.</title>
        <authorList>
            <person name="Fu F.F."/>
            <person name="Hao Z."/>
            <person name="Wang P."/>
            <person name="Lu Y."/>
            <person name="Xue L.J."/>
            <person name="Wei G."/>
            <person name="Tian Y."/>
            <person name="Baishi H."/>
            <person name="Xu H."/>
            <person name="Shi J."/>
            <person name="Cheng T."/>
            <person name="Wang G."/>
            <person name="Yi Y."/>
            <person name="Chen J."/>
        </authorList>
    </citation>
    <scope>NUCLEOTIDE SEQUENCE</scope>
    <source>
        <strain evidence="3">Lc1</strain>
    </source>
</reference>
<keyword evidence="2" id="KW-0732">Signal</keyword>
<dbReference type="AlphaFoldDB" id="A0A8H4CIU7"/>
<feature type="region of interest" description="Disordered" evidence="1">
    <location>
        <begin position="51"/>
        <end position="160"/>
    </location>
</feature>
<feature type="chain" id="PRO_5034217146" evidence="2">
    <location>
        <begin position="30"/>
        <end position="160"/>
    </location>
</feature>
<comment type="caution">
    <text evidence="3">The sequence shown here is derived from an EMBL/GenBank/DDBJ whole genome shotgun (WGS) entry which is preliminary data.</text>
</comment>
<organism evidence="3 4">
    <name type="scientific">Colletotrichum gloeosporioides</name>
    <name type="common">Anthracnose fungus</name>
    <name type="synonym">Glomerella cingulata</name>
    <dbReference type="NCBI Taxonomy" id="474922"/>
    <lineage>
        <taxon>Eukaryota</taxon>
        <taxon>Fungi</taxon>
        <taxon>Dikarya</taxon>
        <taxon>Ascomycota</taxon>
        <taxon>Pezizomycotina</taxon>
        <taxon>Sordariomycetes</taxon>
        <taxon>Hypocreomycetidae</taxon>
        <taxon>Glomerellales</taxon>
        <taxon>Glomerellaceae</taxon>
        <taxon>Colletotrichum</taxon>
        <taxon>Colletotrichum gloeosporioides species complex</taxon>
    </lineage>
</organism>
<evidence type="ECO:0000256" key="1">
    <source>
        <dbReference type="SAM" id="MobiDB-lite"/>
    </source>
</evidence>
<name>A0A8H4CIU7_COLGL</name>
<feature type="compositionally biased region" description="Basic and acidic residues" evidence="1">
    <location>
        <begin position="57"/>
        <end position="91"/>
    </location>
</feature>
<gene>
    <name evidence="3" type="ORF">GCG54_00012102</name>
</gene>
<dbReference type="Proteomes" id="UP000613401">
    <property type="component" value="Unassembled WGS sequence"/>
</dbReference>
<dbReference type="GeneID" id="69019225"/>
<feature type="compositionally biased region" description="Gly residues" evidence="1">
    <location>
        <begin position="108"/>
        <end position="130"/>
    </location>
</feature>
<feature type="signal peptide" evidence="2">
    <location>
        <begin position="1"/>
        <end position="29"/>
    </location>
</feature>
<accession>A0A8H4CIU7</accession>
<evidence type="ECO:0000256" key="2">
    <source>
        <dbReference type="SAM" id="SignalP"/>
    </source>
</evidence>
<feature type="compositionally biased region" description="Basic residues" evidence="1">
    <location>
        <begin position="131"/>
        <end position="141"/>
    </location>
</feature>
<proteinExistence type="predicted"/>
<reference evidence="3" key="2">
    <citation type="submission" date="2020-03" db="EMBL/GenBank/DDBJ databases">
        <authorList>
            <person name="Fu F.-F."/>
            <person name="Chen J."/>
        </authorList>
    </citation>
    <scope>NUCLEOTIDE SEQUENCE</scope>
    <source>
        <strain evidence="3">Lc1</strain>
    </source>
</reference>
<sequence length="160" mass="17295">MHIPSFRQAATVGMAVYAIAAIAAPVAEPEPIDAAELTETLSDAVVARNEASMNDDLEARDNKKNENKNDRDRDGYRNCRRGGRGDRDKDCNGYGGYGDGDDYNSYGNGHGGQGGYNGGYGDNGYGGRGKGGYKKGPKKGPWRRDVENFGGPDPWDFYDN</sequence>
<evidence type="ECO:0000313" key="4">
    <source>
        <dbReference type="Proteomes" id="UP000613401"/>
    </source>
</evidence>
<dbReference type="EMBL" id="WVTB01000049">
    <property type="protein sequence ID" value="KAF3804614.1"/>
    <property type="molecule type" value="Genomic_DNA"/>
</dbReference>